<accession>A0A8D2DXQ8</accession>
<sequence>MATNTVYVFAKRILNMPPQESVGHVWRILPDLPVLYGLACWQEQGVQEKVQLANVSWKLYHISSKKFPSLLCSEH</sequence>
<dbReference type="Ensembl" id="ENSSVLT00005033886.1">
    <property type="protein sequence ID" value="ENSSVLP00005030508.1"/>
    <property type="gene ID" value="ENSSVLG00005024060.1"/>
</dbReference>
<dbReference type="AlphaFoldDB" id="A0A8D2DXQ8"/>
<proteinExistence type="predicted"/>
<keyword evidence="2" id="KW-1185">Reference proteome</keyword>
<organism evidence="1 2">
    <name type="scientific">Sciurus vulgaris</name>
    <name type="common">Eurasian red squirrel</name>
    <dbReference type="NCBI Taxonomy" id="55149"/>
    <lineage>
        <taxon>Eukaryota</taxon>
        <taxon>Metazoa</taxon>
        <taxon>Chordata</taxon>
        <taxon>Craniata</taxon>
        <taxon>Vertebrata</taxon>
        <taxon>Euteleostomi</taxon>
        <taxon>Mammalia</taxon>
        <taxon>Eutheria</taxon>
        <taxon>Euarchontoglires</taxon>
        <taxon>Glires</taxon>
        <taxon>Rodentia</taxon>
        <taxon>Sciuromorpha</taxon>
        <taxon>Sciuridae</taxon>
        <taxon>Sciurinae</taxon>
        <taxon>Sciurini</taxon>
        <taxon>Sciurus</taxon>
    </lineage>
</organism>
<evidence type="ECO:0000313" key="1">
    <source>
        <dbReference type="Ensembl" id="ENSSVLP00005030508.1"/>
    </source>
</evidence>
<name>A0A8D2DXQ8_SCIVU</name>
<reference evidence="1" key="1">
    <citation type="submission" date="2025-08" db="UniProtKB">
        <authorList>
            <consortium name="Ensembl"/>
        </authorList>
    </citation>
    <scope>IDENTIFICATION</scope>
</reference>
<reference evidence="1" key="2">
    <citation type="submission" date="2025-09" db="UniProtKB">
        <authorList>
            <consortium name="Ensembl"/>
        </authorList>
    </citation>
    <scope>IDENTIFICATION</scope>
</reference>
<protein>
    <submittedName>
        <fullName evidence="1">Uncharacterized protein</fullName>
    </submittedName>
</protein>
<evidence type="ECO:0000313" key="2">
    <source>
        <dbReference type="Proteomes" id="UP000694564"/>
    </source>
</evidence>
<dbReference type="Proteomes" id="UP000694564">
    <property type="component" value="Chromosome 15"/>
</dbReference>
<dbReference type="GeneTree" id="ENSGT01010000228905"/>